<keyword evidence="4 9" id="KW-0378">Hydrolase</keyword>
<feature type="binding site" evidence="12">
    <location>
        <position position="132"/>
    </location>
    <ligand>
        <name>Mg(2+)</name>
        <dbReference type="ChEBI" id="CHEBI:18420"/>
    </ligand>
</feature>
<feature type="binding site" evidence="12">
    <location>
        <position position="9"/>
    </location>
    <ligand>
        <name>Mg(2+)</name>
        <dbReference type="ChEBI" id="CHEBI:18420"/>
    </ligand>
</feature>
<evidence type="ECO:0000313" key="14">
    <source>
        <dbReference type="Proteomes" id="UP000012227"/>
    </source>
</evidence>
<dbReference type="SUPFAM" id="SSF56784">
    <property type="entry name" value="HAD-like"/>
    <property type="match status" value="1"/>
</dbReference>
<protein>
    <recommendedName>
        <fullName evidence="7 9">D,D-heptose 1,7-bisphosphate phosphatase</fullName>
        <ecNumber evidence="9">3.1.3.-</ecNumber>
    </recommendedName>
</protein>
<organism evidence="13 14">
    <name type="scientific">Leptospira vanthielii serovar Holland str. Waz Holland = ATCC 700522</name>
    <dbReference type="NCBI Taxonomy" id="1218591"/>
    <lineage>
        <taxon>Bacteria</taxon>
        <taxon>Pseudomonadati</taxon>
        <taxon>Spirochaetota</taxon>
        <taxon>Spirochaetia</taxon>
        <taxon>Leptospirales</taxon>
        <taxon>Leptospiraceae</taxon>
        <taxon>Leptospira</taxon>
    </lineage>
</organism>
<dbReference type="FunFam" id="3.40.50.1000:FF:000037">
    <property type="entry name" value="D,D-heptose 1,7-bisphosphate phosphatase"/>
    <property type="match status" value="1"/>
</dbReference>
<dbReference type="GO" id="GO:0016791">
    <property type="term" value="F:phosphatase activity"/>
    <property type="evidence" value="ECO:0007669"/>
    <property type="project" value="InterPro"/>
</dbReference>
<dbReference type="Gene3D" id="3.40.50.1000">
    <property type="entry name" value="HAD superfamily/HAD-like"/>
    <property type="match status" value="1"/>
</dbReference>
<dbReference type="GO" id="GO:0005975">
    <property type="term" value="P:carbohydrate metabolic process"/>
    <property type="evidence" value="ECO:0007669"/>
    <property type="project" value="InterPro"/>
</dbReference>
<dbReference type="GO" id="GO:0046872">
    <property type="term" value="F:metal ion binding"/>
    <property type="evidence" value="ECO:0007669"/>
    <property type="project" value="UniProtKB-KW"/>
</dbReference>
<feature type="site" description="Stabilizes the phosphoryl group" evidence="11">
    <location>
        <position position="107"/>
    </location>
</feature>
<feature type="binding site" evidence="12">
    <location>
        <position position="88"/>
    </location>
    <ligand>
        <name>Zn(2+)</name>
        <dbReference type="ChEBI" id="CHEBI:29105"/>
    </ligand>
</feature>
<dbReference type="InterPro" id="IPR004446">
    <property type="entry name" value="Heptose_bisP_phosphatase"/>
</dbReference>
<evidence type="ECO:0000256" key="8">
    <source>
        <dbReference type="ARBA" id="ARBA00061616"/>
    </source>
</evidence>
<reference evidence="13 14" key="1">
    <citation type="submission" date="2013-03" db="EMBL/GenBank/DDBJ databases">
        <authorList>
            <person name="Harkins D.M."/>
            <person name="Durkin A.S."/>
            <person name="Brinkac L.M."/>
            <person name="Haft D.H."/>
            <person name="Selengut J.D."/>
            <person name="Sanka R."/>
            <person name="DePew J."/>
            <person name="Purushe J."/>
            <person name="Galloway R.L."/>
            <person name="Vinetz J.M."/>
            <person name="Sutton G.G."/>
            <person name="Nierman W.C."/>
            <person name="Fouts D.E."/>
        </authorList>
    </citation>
    <scope>NUCLEOTIDE SEQUENCE [LARGE SCALE GENOMIC DNA]</scope>
    <source>
        <strain evidence="13 14">Waz Holland</strain>
    </source>
</reference>
<dbReference type="Pfam" id="PF13242">
    <property type="entry name" value="Hydrolase_like"/>
    <property type="match status" value="1"/>
</dbReference>
<dbReference type="RefSeq" id="WP_002982868.1">
    <property type="nucleotide sequence ID" value="NZ_AOGY02000051.1"/>
</dbReference>
<dbReference type="InterPro" id="IPR006549">
    <property type="entry name" value="HAD-SF_hydro_IIIA"/>
</dbReference>
<dbReference type="InterPro" id="IPR023214">
    <property type="entry name" value="HAD_sf"/>
</dbReference>
<evidence type="ECO:0000256" key="3">
    <source>
        <dbReference type="ARBA" id="ARBA00022723"/>
    </source>
</evidence>
<evidence type="ECO:0000256" key="6">
    <source>
        <dbReference type="ARBA" id="ARBA00023277"/>
    </source>
</evidence>
<evidence type="ECO:0000256" key="7">
    <source>
        <dbReference type="ARBA" id="ARBA00031828"/>
    </source>
</evidence>
<dbReference type="PIRSF" id="PIRSF004682">
    <property type="entry name" value="GmhB"/>
    <property type="match status" value="1"/>
</dbReference>
<comment type="caution">
    <text evidence="13">The sequence shown here is derived from an EMBL/GenBank/DDBJ whole genome shotgun (WGS) entry which is preliminary data.</text>
</comment>
<dbReference type="NCBIfam" id="TIGR01656">
    <property type="entry name" value="Histidinol-ppas"/>
    <property type="match status" value="1"/>
</dbReference>
<dbReference type="STRING" id="1218591.LEP1GSC199_2224"/>
<evidence type="ECO:0000256" key="12">
    <source>
        <dbReference type="PIRSR" id="PIRSR004682-4"/>
    </source>
</evidence>
<dbReference type="NCBIfam" id="TIGR00213">
    <property type="entry name" value="GmhB_yaeD"/>
    <property type="match status" value="1"/>
</dbReference>
<comment type="similarity">
    <text evidence="8 9">Belongs to the gmhB family.</text>
</comment>
<comment type="cofactor">
    <cofactor evidence="12">
        <name>Mg(2+)</name>
        <dbReference type="ChEBI" id="CHEBI:18420"/>
    </cofactor>
</comment>
<dbReference type="InterPro" id="IPR036412">
    <property type="entry name" value="HAD-like_sf"/>
</dbReference>
<evidence type="ECO:0000256" key="1">
    <source>
        <dbReference type="ARBA" id="ARBA00004496"/>
    </source>
</evidence>
<comment type="cofactor">
    <cofactor evidence="12">
        <name>Zn(2+)</name>
        <dbReference type="ChEBI" id="CHEBI:29105"/>
    </cofactor>
</comment>
<evidence type="ECO:0000256" key="9">
    <source>
        <dbReference type="PIRNR" id="PIRNR004682"/>
    </source>
</evidence>
<evidence type="ECO:0000313" key="13">
    <source>
        <dbReference type="EMBL" id="EMY69600.1"/>
    </source>
</evidence>
<evidence type="ECO:0000256" key="10">
    <source>
        <dbReference type="PIRSR" id="PIRSR004682-1"/>
    </source>
</evidence>
<evidence type="ECO:0000256" key="2">
    <source>
        <dbReference type="ARBA" id="ARBA00022490"/>
    </source>
</evidence>
<keyword evidence="6 9" id="KW-0119">Carbohydrate metabolism</keyword>
<name>N1W846_9LEPT</name>
<evidence type="ECO:0000256" key="4">
    <source>
        <dbReference type="ARBA" id="ARBA00022801"/>
    </source>
</evidence>
<feature type="site" description="Contributes to substrate recognition" evidence="11">
    <location>
        <position position="106"/>
    </location>
</feature>
<evidence type="ECO:0000256" key="11">
    <source>
        <dbReference type="PIRSR" id="PIRSR004682-3"/>
    </source>
</evidence>
<dbReference type="InterPro" id="IPR006543">
    <property type="entry name" value="Histidinol-phos"/>
</dbReference>
<keyword evidence="3 12" id="KW-0479">Metal-binding</keyword>
<feature type="site" description="Stabilizes the phosphoryl group" evidence="11">
    <location>
        <position position="49"/>
    </location>
</feature>
<dbReference type="Proteomes" id="UP000012227">
    <property type="component" value="Unassembled WGS sequence"/>
</dbReference>
<keyword evidence="2 9" id="KW-0963">Cytoplasm</keyword>
<evidence type="ECO:0000256" key="5">
    <source>
        <dbReference type="ARBA" id="ARBA00022833"/>
    </source>
</evidence>
<dbReference type="PANTHER" id="PTHR42891">
    <property type="entry name" value="D-GLYCERO-BETA-D-MANNO-HEPTOSE-1,7-BISPHOSPHATE 7-PHOSPHATASE"/>
    <property type="match status" value="1"/>
</dbReference>
<proteinExistence type="inferred from homology"/>
<accession>N1W846</accession>
<sequence>MKALFLDRDGVINEDFKYVHKINNFKFKSGIFDLCRVANVRGYLVFIITNQAGIARGYYTERDFIKITKWMLNEFWRKECNISRVYYCPYHPDIGNSIYKRNSSFRKPNPGMILKAAKRFSIDLENSILVGDQNSDVQAGLNAGIRKNFLLLDRNRTNLKPHPLATIIRDLKEVIPFLV</sequence>
<feature type="active site" description="Proton donor" evidence="10">
    <location>
        <position position="9"/>
    </location>
</feature>
<feature type="active site" description="Nucleophile" evidence="10">
    <location>
        <position position="7"/>
    </location>
</feature>
<dbReference type="EMBL" id="AOGY02000051">
    <property type="protein sequence ID" value="EMY69600.1"/>
    <property type="molecule type" value="Genomic_DNA"/>
</dbReference>
<dbReference type="AlphaFoldDB" id="N1W846"/>
<feature type="binding site" evidence="12">
    <location>
        <position position="7"/>
    </location>
    <ligand>
        <name>Mg(2+)</name>
        <dbReference type="ChEBI" id="CHEBI:18420"/>
    </ligand>
</feature>
<dbReference type="NCBIfam" id="TIGR01662">
    <property type="entry name" value="HAD-SF-IIIA"/>
    <property type="match status" value="1"/>
</dbReference>
<dbReference type="CDD" id="cd07503">
    <property type="entry name" value="HAD_HisB-N"/>
    <property type="match status" value="1"/>
</dbReference>
<gene>
    <name evidence="13" type="primary">gmhB</name>
    <name evidence="13" type="ORF">LEP1GSC199_2224</name>
</gene>
<keyword evidence="5 12" id="KW-0862">Zinc</keyword>
<keyword evidence="12" id="KW-0460">Magnesium</keyword>
<comment type="subcellular location">
    <subcellularLocation>
        <location evidence="1 9">Cytoplasm</location>
    </subcellularLocation>
</comment>
<dbReference type="EC" id="3.1.3.-" evidence="9"/>
<dbReference type="PANTHER" id="PTHR42891:SF1">
    <property type="entry name" value="D-GLYCERO-BETA-D-MANNO-HEPTOSE-1,7-BISPHOSPHATE 7-PHOSPHATASE"/>
    <property type="match status" value="1"/>
</dbReference>
<dbReference type="GO" id="GO:0005737">
    <property type="term" value="C:cytoplasm"/>
    <property type="evidence" value="ECO:0007669"/>
    <property type="project" value="UniProtKB-SubCell"/>
</dbReference>